<evidence type="ECO:0000256" key="1">
    <source>
        <dbReference type="ARBA" id="ARBA00023235"/>
    </source>
</evidence>
<dbReference type="AlphaFoldDB" id="A0A9D2GPR3"/>
<dbReference type="NCBIfam" id="TIGR00512">
    <property type="entry name" value="salvage_mtnA"/>
    <property type="match status" value="1"/>
</dbReference>
<feature type="binding site" evidence="2">
    <location>
        <begin position="257"/>
        <end position="258"/>
    </location>
    <ligand>
        <name>substrate</name>
    </ligand>
</feature>
<feature type="site" description="Transition state stabilizer" evidence="2">
    <location>
        <position position="167"/>
    </location>
</feature>
<proteinExistence type="inferred from homology"/>
<dbReference type="NCBIfam" id="TIGR00524">
    <property type="entry name" value="eIF-2B_rel"/>
    <property type="match status" value="1"/>
</dbReference>
<dbReference type="InterPro" id="IPR037171">
    <property type="entry name" value="NagB/RpiA_transferase-like"/>
</dbReference>
<keyword evidence="2" id="KW-0486">Methionine biosynthesis</keyword>
<evidence type="ECO:0000313" key="3">
    <source>
        <dbReference type="EMBL" id="HIZ85058.1"/>
    </source>
</evidence>
<reference evidence="3" key="1">
    <citation type="journal article" date="2021" name="PeerJ">
        <title>Extensive microbial diversity within the chicken gut microbiome revealed by metagenomics and culture.</title>
        <authorList>
            <person name="Gilroy R."/>
            <person name="Ravi A."/>
            <person name="Getino M."/>
            <person name="Pursley I."/>
            <person name="Horton D.L."/>
            <person name="Alikhan N.F."/>
            <person name="Baker D."/>
            <person name="Gharbi K."/>
            <person name="Hall N."/>
            <person name="Watson M."/>
            <person name="Adriaenssens E.M."/>
            <person name="Foster-Nyarko E."/>
            <person name="Jarju S."/>
            <person name="Secka A."/>
            <person name="Antonio M."/>
            <person name="Oren A."/>
            <person name="Chaudhuri R.R."/>
            <person name="La Ragione R."/>
            <person name="Hildebrand F."/>
            <person name="Pallen M.J."/>
        </authorList>
    </citation>
    <scope>NUCLEOTIDE SEQUENCE</scope>
    <source>
        <strain evidence="3">Gambia16-554</strain>
    </source>
</reference>
<reference evidence="3" key="2">
    <citation type="submission" date="2021-04" db="EMBL/GenBank/DDBJ databases">
        <authorList>
            <person name="Gilroy R."/>
        </authorList>
    </citation>
    <scope>NUCLEOTIDE SEQUENCE</scope>
    <source>
        <strain evidence="3">Gambia16-554</strain>
    </source>
</reference>
<dbReference type="InterPro" id="IPR000649">
    <property type="entry name" value="IF-2B-related"/>
</dbReference>
<dbReference type="Pfam" id="PF01008">
    <property type="entry name" value="IF-2B"/>
    <property type="match status" value="1"/>
</dbReference>
<feature type="binding site" evidence="2">
    <location>
        <position position="98"/>
    </location>
    <ligand>
        <name>substrate</name>
    </ligand>
</feature>
<dbReference type="FunFam" id="3.40.50.10470:FF:000006">
    <property type="entry name" value="Methylthioribose-1-phosphate isomerase"/>
    <property type="match status" value="1"/>
</dbReference>
<sequence>MDGLFKYDCVSLDADGSGVTVLDQTLLPWEEKFLVLRDEAQVYEAIARLRVRGAPAIGIAAAYGLYVAFRRAVSVPGFDQSQCRSEFYRISRFLCSARPTAVNLSAALSRMERRFEASSGRTMDELLDALRSEADAVKSDDAAMCAAIAENGAALIDRPGMGILTHCNAGHYAVSRYGTALAPVYLAHSRGLAPRVYADETRPLMQGARITAFELMKAGVDVTLQCDNMAASLMASGKIDLVLTGCDRVAANGDTANKIGTSALAVLARYYGLPFYILGPTSSIDPDAVSGADIPVEQRPAEEVTELYFHRRIAPEGVKVYNPAFDITPSELISGIVTERGIFRPPYDFSNLKLDTAV</sequence>
<evidence type="ECO:0000313" key="4">
    <source>
        <dbReference type="Proteomes" id="UP000824115"/>
    </source>
</evidence>
<dbReference type="NCBIfam" id="NF004326">
    <property type="entry name" value="PRK05720.1"/>
    <property type="match status" value="1"/>
</dbReference>
<dbReference type="PANTHER" id="PTHR43475">
    <property type="entry name" value="METHYLTHIORIBOSE-1-PHOSPHATE ISOMERASE"/>
    <property type="match status" value="1"/>
</dbReference>
<comment type="catalytic activity">
    <reaction evidence="2">
        <text>5-(methylsulfanyl)-alpha-D-ribose 1-phosphate = 5-(methylsulfanyl)-D-ribulose 1-phosphate</text>
        <dbReference type="Rhea" id="RHEA:19989"/>
        <dbReference type="ChEBI" id="CHEBI:58533"/>
        <dbReference type="ChEBI" id="CHEBI:58548"/>
        <dbReference type="EC" id="5.3.1.23"/>
    </reaction>
</comment>
<dbReference type="InterPro" id="IPR042529">
    <property type="entry name" value="IF_2B-like_C"/>
</dbReference>
<dbReference type="GO" id="GO:0046523">
    <property type="term" value="F:S-methyl-5-thioribose-1-phosphate isomerase activity"/>
    <property type="evidence" value="ECO:0007669"/>
    <property type="project" value="UniProtKB-UniRule"/>
</dbReference>
<dbReference type="PANTHER" id="PTHR43475:SF1">
    <property type="entry name" value="METHYLTHIORIBOSE-1-PHOSPHATE ISOMERASE"/>
    <property type="match status" value="1"/>
</dbReference>
<comment type="similarity">
    <text evidence="2">Belongs to the EIF-2B alpha/beta/delta subunits family. MtnA subfamily.</text>
</comment>
<dbReference type="Gene3D" id="1.20.120.420">
    <property type="entry name" value="translation initiation factor eif-2b, domain 1"/>
    <property type="match status" value="1"/>
</dbReference>
<dbReference type="EMBL" id="DXAW01000025">
    <property type="protein sequence ID" value="HIZ85058.1"/>
    <property type="molecule type" value="Genomic_DNA"/>
</dbReference>
<dbReference type="Proteomes" id="UP000824115">
    <property type="component" value="Unassembled WGS sequence"/>
</dbReference>
<dbReference type="InterPro" id="IPR027363">
    <property type="entry name" value="M1Pi_N"/>
</dbReference>
<evidence type="ECO:0000256" key="2">
    <source>
        <dbReference type="HAMAP-Rule" id="MF_01678"/>
    </source>
</evidence>
<dbReference type="Gene3D" id="3.40.50.10470">
    <property type="entry name" value="Translation initiation factor eif-2b, domain 2"/>
    <property type="match status" value="1"/>
</dbReference>
<feature type="binding site" evidence="2">
    <location>
        <begin position="52"/>
        <end position="54"/>
    </location>
    <ligand>
        <name>substrate</name>
    </ligand>
</feature>
<comment type="function">
    <text evidence="2">Catalyzes the interconversion of methylthioribose-1-phosphate (MTR-1-P) into methylthioribulose-1-phosphate (MTRu-1-P).</text>
</comment>
<name>A0A9D2GPR3_9BACT</name>
<accession>A0A9D2GPR3</accession>
<dbReference type="HAMAP" id="MF_01678">
    <property type="entry name" value="Salvage_MtnA"/>
    <property type="match status" value="1"/>
</dbReference>
<dbReference type="InterPro" id="IPR005251">
    <property type="entry name" value="IF-M1Pi"/>
</dbReference>
<protein>
    <recommendedName>
        <fullName evidence="2">Methylthioribose-1-phosphate isomerase</fullName>
        <shortName evidence="2">M1Pi</shortName>
        <shortName evidence="2">MTR-1-P isomerase</shortName>
        <ecNumber evidence="2">5.3.1.23</ecNumber>
    </recommendedName>
    <alternativeName>
        <fullName evidence="2">S-methyl-5-thioribose-1-phosphate isomerase</fullName>
    </alternativeName>
</protein>
<feature type="binding site" evidence="2">
    <location>
        <position position="206"/>
    </location>
    <ligand>
        <name>substrate</name>
    </ligand>
</feature>
<feature type="active site" description="Proton donor" evidence="2">
    <location>
        <position position="247"/>
    </location>
</feature>
<dbReference type="GO" id="GO:0019509">
    <property type="term" value="P:L-methionine salvage from methylthioadenosine"/>
    <property type="evidence" value="ECO:0007669"/>
    <property type="project" value="UniProtKB-UniRule"/>
</dbReference>
<gene>
    <name evidence="2 3" type="primary">mtnA</name>
    <name evidence="3" type="ORF">IAC04_01010</name>
</gene>
<dbReference type="SUPFAM" id="SSF100950">
    <property type="entry name" value="NagB/RpiA/CoA transferase-like"/>
    <property type="match status" value="1"/>
</dbReference>
<organism evidence="3 4">
    <name type="scientific">Candidatus Coprenecus stercoravium</name>
    <dbReference type="NCBI Taxonomy" id="2840735"/>
    <lineage>
        <taxon>Bacteria</taxon>
        <taxon>Pseudomonadati</taxon>
        <taxon>Bacteroidota</taxon>
        <taxon>Bacteroidia</taxon>
        <taxon>Bacteroidales</taxon>
        <taxon>Rikenellaceae</taxon>
        <taxon>Rikenellaceae incertae sedis</taxon>
        <taxon>Candidatus Coprenecus</taxon>
    </lineage>
</organism>
<comment type="caution">
    <text evidence="3">The sequence shown here is derived from an EMBL/GenBank/DDBJ whole genome shotgun (WGS) entry which is preliminary data.</text>
</comment>
<keyword evidence="1 2" id="KW-0413">Isomerase</keyword>
<dbReference type="InterPro" id="IPR011559">
    <property type="entry name" value="Initiation_fac_2B_a/b/d"/>
</dbReference>
<dbReference type="EC" id="5.3.1.23" evidence="2"/>
<keyword evidence="2" id="KW-0028">Amino-acid biosynthesis</keyword>
<comment type="pathway">
    <text evidence="2">Amino-acid biosynthesis; L-methionine biosynthesis via salvage pathway; L-methionine from S-methyl-5-thio-alpha-D-ribose 1-phosphate: step 1/6.</text>
</comment>